<dbReference type="EMBL" id="BK015392">
    <property type="protein sequence ID" value="DAE04663.1"/>
    <property type="molecule type" value="Genomic_DNA"/>
</dbReference>
<sequence length="44" mass="4890">MSKFDTLFLFSPKNGDFCTRITPMPAAVRCVGVCFSSNIKAFKL</sequence>
<evidence type="ECO:0000313" key="1">
    <source>
        <dbReference type="EMBL" id="DAE04663.1"/>
    </source>
</evidence>
<protein>
    <submittedName>
        <fullName evidence="1">Uncharacterized protein</fullName>
    </submittedName>
</protein>
<proteinExistence type="predicted"/>
<organism evidence="1">
    <name type="scientific">Myoviridae sp. ctFYw8</name>
    <dbReference type="NCBI Taxonomy" id="2825069"/>
    <lineage>
        <taxon>Viruses</taxon>
        <taxon>Duplodnaviria</taxon>
        <taxon>Heunggongvirae</taxon>
        <taxon>Uroviricota</taxon>
        <taxon>Caudoviricetes</taxon>
    </lineage>
</organism>
<accession>A0A8S5PBW2</accession>
<name>A0A8S5PBW2_9CAUD</name>
<reference evidence="1" key="1">
    <citation type="journal article" date="2021" name="Proc. Natl. Acad. Sci. U.S.A.">
        <title>A Catalog of Tens of Thousands of Viruses from Human Metagenomes Reveals Hidden Associations with Chronic Diseases.</title>
        <authorList>
            <person name="Tisza M.J."/>
            <person name="Buck C.B."/>
        </authorList>
    </citation>
    <scope>NUCLEOTIDE SEQUENCE</scope>
    <source>
        <strain evidence="1">CtFYw8</strain>
    </source>
</reference>